<dbReference type="InterPro" id="IPR043504">
    <property type="entry name" value="Peptidase_S1_PA_chymotrypsin"/>
</dbReference>
<dbReference type="SUPFAM" id="SSF50494">
    <property type="entry name" value="Trypsin-like serine proteases"/>
    <property type="match status" value="1"/>
</dbReference>
<evidence type="ECO:0000313" key="6">
    <source>
        <dbReference type="Proteomes" id="UP000054558"/>
    </source>
</evidence>
<feature type="signal peptide" evidence="4">
    <location>
        <begin position="1"/>
        <end position="20"/>
    </location>
</feature>
<comment type="similarity">
    <text evidence="1">Belongs to the peptidase S1C family.</text>
</comment>
<dbReference type="OrthoDB" id="1734125at2759"/>
<dbReference type="AlphaFoldDB" id="A0A1Y1IJ77"/>
<dbReference type="InterPro" id="IPR009003">
    <property type="entry name" value="Peptidase_S1_PA"/>
</dbReference>
<dbReference type="Proteomes" id="UP000054558">
    <property type="component" value="Unassembled WGS sequence"/>
</dbReference>
<proteinExistence type="inferred from homology"/>
<dbReference type="GO" id="GO:0008233">
    <property type="term" value="F:peptidase activity"/>
    <property type="evidence" value="ECO:0007669"/>
    <property type="project" value="UniProtKB-KW"/>
</dbReference>
<name>A0A1Y1IJ77_KLENI</name>
<accession>A0A1Y1IJ77</accession>
<keyword evidence="6" id="KW-1185">Reference proteome</keyword>
<dbReference type="PANTHER" id="PTHR43343">
    <property type="entry name" value="PEPTIDASE S12"/>
    <property type="match status" value="1"/>
</dbReference>
<evidence type="ECO:0000256" key="3">
    <source>
        <dbReference type="ARBA" id="ARBA00022801"/>
    </source>
</evidence>
<dbReference type="GO" id="GO:0006508">
    <property type="term" value="P:proteolysis"/>
    <property type="evidence" value="ECO:0007669"/>
    <property type="project" value="UniProtKB-KW"/>
</dbReference>
<dbReference type="InterPro" id="IPR051201">
    <property type="entry name" value="Chloro_Bact_Ser_Proteases"/>
</dbReference>
<evidence type="ECO:0000313" key="5">
    <source>
        <dbReference type="EMBL" id="GAQ89191.1"/>
    </source>
</evidence>
<dbReference type="STRING" id="105231.A0A1Y1IJ77"/>
<gene>
    <name evidence="5" type="ORF">KFL_004960010</name>
</gene>
<evidence type="ECO:0000256" key="2">
    <source>
        <dbReference type="ARBA" id="ARBA00022670"/>
    </source>
</evidence>
<evidence type="ECO:0000256" key="1">
    <source>
        <dbReference type="ARBA" id="ARBA00010541"/>
    </source>
</evidence>
<keyword evidence="3" id="KW-0378">Hydrolase</keyword>
<protein>
    <submittedName>
        <fullName evidence="5">Uncharacterized protein</fullName>
    </submittedName>
</protein>
<feature type="non-terminal residue" evidence="5">
    <location>
        <position position="105"/>
    </location>
</feature>
<sequence length="105" mass="11407">MRKQVVAAFMVALALTGAVAVTEPSGAFVTAPPRRLQGDELQTVNLFQKNTPSVVYITNLAVRRDQFTLDIMAVPQGSGSGFIWDKQGNIVTNYHVIRGASDLRC</sequence>
<keyword evidence="2" id="KW-0645">Protease</keyword>
<dbReference type="EMBL" id="DF237445">
    <property type="protein sequence ID" value="GAQ89191.1"/>
    <property type="molecule type" value="Genomic_DNA"/>
</dbReference>
<evidence type="ECO:0000256" key="4">
    <source>
        <dbReference type="SAM" id="SignalP"/>
    </source>
</evidence>
<feature type="chain" id="PRO_5011965481" evidence="4">
    <location>
        <begin position="21"/>
        <end position="105"/>
    </location>
</feature>
<dbReference type="PANTHER" id="PTHR43343:SF2">
    <property type="entry name" value="PDZ DOMAIN-CONTAINING PROTEIN"/>
    <property type="match status" value="1"/>
</dbReference>
<reference evidence="5 6" key="1">
    <citation type="journal article" date="2014" name="Nat. Commun.">
        <title>Klebsormidium flaccidum genome reveals primary factors for plant terrestrial adaptation.</title>
        <authorList>
            <person name="Hori K."/>
            <person name="Maruyama F."/>
            <person name="Fujisawa T."/>
            <person name="Togashi T."/>
            <person name="Yamamoto N."/>
            <person name="Seo M."/>
            <person name="Sato S."/>
            <person name="Yamada T."/>
            <person name="Mori H."/>
            <person name="Tajima N."/>
            <person name="Moriyama T."/>
            <person name="Ikeuchi M."/>
            <person name="Watanabe M."/>
            <person name="Wada H."/>
            <person name="Kobayashi K."/>
            <person name="Saito M."/>
            <person name="Masuda T."/>
            <person name="Sasaki-Sekimoto Y."/>
            <person name="Mashiguchi K."/>
            <person name="Awai K."/>
            <person name="Shimojima M."/>
            <person name="Masuda S."/>
            <person name="Iwai M."/>
            <person name="Nobusawa T."/>
            <person name="Narise T."/>
            <person name="Kondo S."/>
            <person name="Saito H."/>
            <person name="Sato R."/>
            <person name="Murakawa M."/>
            <person name="Ihara Y."/>
            <person name="Oshima-Yamada Y."/>
            <person name="Ohtaka K."/>
            <person name="Satoh M."/>
            <person name="Sonobe K."/>
            <person name="Ishii M."/>
            <person name="Ohtani R."/>
            <person name="Kanamori-Sato M."/>
            <person name="Honoki R."/>
            <person name="Miyazaki D."/>
            <person name="Mochizuki H."/>
            <person name="Umetsu J."/>
            <person name="Higashi K."/>
            <person name="Shibata D."/>
            <person name="Kamiya Y."/>
            <person name="Sato N."/>
            <person name="Nakamura Y."/>
            <person name="Tabata S."/>
            <person name="Ida S."/>
            <person name="Kurokawa K."/>
            <person name="Ohta H."/>
        </authorList>
    </citation>
    <scope>NUCLEOTIDE SEQUENCE [LARGE SCALE GENOMIC DNA]</scope>
    <source>
        <strain evidence="5 6">NIES-2285</strain>
    </source>
</reference>
<dbReference type="Gene3D" id="2.40.10.10">
    <property type="entry name" value="Trypsin-like serine proteases"/>
    <property type="match status" value="1"/>
</dbReference>
<organism evidence="5 6">
    <name type="scientific">Klebsormidium nitens</name>
    <name type="common">Green alga</name>
    <name type="synonym">Ulothrix nitens</name>
    <dbReference type="NCBI Taxonomy" id="105231"/>
    <lineage>
        <taxon>Eukaryota</taxon>
        <taxon>Viridiplantae</taxon>
        <taxon>Streptophyta</taxon>
        <taxon>Klebsormidiophyceae</taxon>
        <taxon>Klebsormidiales</taxon>
        <taxon>Klebsormidiaceae</taxon>
        <taxon>Klebsormidium</taxon>
    </lineage>
</organism>
<keyword evidence="4" id="KW-0732">Signal</keyword>